<protein>
    <submittedName>
        <fullName evidence="2">Uncharacterized protein</fullName>
    </submittedName>
</protein>
<comment type="caution">
    <text evidence="2">The sequence shown here is derived from an EMBL/GenBank/DDBJ whole genome shotgun (WGS) entry which is preliminary data.</text>
</comment>
<feature type="region of interest" description="Disordered" evidence="1">
    <location>
        <begin position="1"/>
        <end position="77"/>
    </location>
</feature>
<dbReference type="AlphaFoldDB" id="A0A9P3GNQ9"/>
<evidence type="ECO:0000256" key="1">
    <source>
        <dbReference type="SAM" id="MobiDB-lite"/>
    </source>
</evidence>
<proteinExistence type="predicted"/>
<feature type="compositionally biased region" description="Basic and acidic residues" evidence="1">
    <location>
        <begin position="53"/>
        <end position="63"/>
    </location>
</feature>
<feature type="compositionally biased region" description="Basic and acidic residues" evidence="1">
    <location>
        <begin position="23"/>
        <end position="33"/>
    </location>
</feature>
<dbReference type="Proteomes" id="UP000703269">
    <property type="component" value="Unassembled WGS sequence"/>
</dbReference>
<evidence type="ECO:0000313" key="3">
    <source>
        <dbReference type="Proteomes" id="UP000703269"/>
    </source>
</evidence>
<accession>A0A9P3GNQ9</accession>
<gene>
    <name evidence="2" type="ORF">PsYK624_142930</name>
</gene>
<dbReference type="EMBL" id="BPQB01000081">
    <property type="protein sequence ID" value="GJE98071.1"/>
    <property type="molecule type" value="Genomic_DNA"/>
</dbReference>
<organism evidence="2 3">
    <name type="scientific">Phanerochaete sordida</name>
    <dbReference type="NCBI Taxonomy" id="48140"/>
    <lineage>
        <taxon>Eukaryota</taxon>
        <taxon>Fungi</taxon>
        <taxon>Dikarya</taxon>
        <taxon>Basidiomycota</taxon>
        <taxon>Agaricomycotina</taxon>
        <taxon>Agaricomycetes</taxon>
        <taxon>Polyporales</taxon>
        <taxon>Phanerochaetaceae</taxon>
        <taxon>Phanerochaete</taxon>
    </lineage>
</organism>
<keyword evidence="3" id="KW-1185">Reference proteome</keyword>
<dbReference type="OrthoDB" id="3003491at2759"/>
<reference evidence="2 3" key="1">
    <citation type="submission" date="2021-08" db="EMBL/GenBank/DDBJ databases">
        <title>Draft Genome Sequence of Phanerochaete sordida strain YK-624.</title>
        <authorList>
            <person name="Mori T."/>
            <person name="Dohra H."/>
            <person name="Suzuki T."/>
            <person name="Kawagishi H."/>
            <person name="Hirai H."/>
        </authorList>
    </citation>
    <scope>NUCLEOTIDE SEQUENCE [LARGE SCALE GENOMIC DNA]</scope>
    <source>
        <strain evidence="2 3">YK-624</strain>
    </source>
</reference>
<evidence type="ECO:0000313" key="2">
    <source>
        <dbReference type="EMBL" id="GJE98071.1"/>
    </source>
</evidence>
<sequence length="77" mass="8345">MVEQTFVGNKPVDQLPSEAAQKIPDEHLDKLEASRNASEQPGANKRAGIASRDPADVDTKDFGGSRTNPQPQYDPVI</sequence>
<name>A0A9P3GNQ9_9APHY</name>